<organism evidence="3 4">
    <name type="scientific">Helicobacter cetorum (strain ATCC BAA-429 / MIT 00-7128)</name>
    <dbReference type="NCBI Taxonomy" id="182217"/>
    <lineage>
        <taxon>Bacteria</taxon>
        <taxon>Pseudomonadati</taxon>
        <taxon>Campylobacterota</taxon>
        <taxon>Epsilonproteobacteria</taxon>
        <taxon>Campylobacterales</taxon>
        <taxon>Helicobacteraceae</taxon>
        <taxon>Helicobacter</taxon>
    </lineage>
</organism>
<dbReference type="AlphaFoldDB" id="I0EPR5"/>
<gene>
    <name evidence="3" type="ordered locus">HCW_08385</name>
</gene>
<proteinExistence type="predicted"/>
<dbReference type="eggNOG" id="COG0810">
    <property type="taxonomic scope" value="Bacteria"/>
</dbReference>
<reference evidence="4" key="1">
    <citation type="submission" date="2012-04" db="EMBL/GenBank/DDBJ databases">
        <title>Complete genome sequence of Helicobacter cetorum strain MIT 00-7128.</title>
        <authorList>
            <person name="Kersulyte D."/>
            <person name="Berg D.E."/>
        </authorList>
    </citation>
    <scope>NUCLEOTIDE SEQUENCE [LARGE SCALE GENOMIC DNA]</scope>
    <source>
        <strain evidence="4">MIT 00-7128</strain>
    </source>
</reference>
<dbReference type="EMBL" id="CP003479">
    <property type="protein sequence ID" value="AFI04934.1"/>
    <property type="molecule type" value="Genomic_DNA"/>
</dbReference>
<dbReference type="PATRIC" id="fig|182217.3.peg.1780"/>
<sequence>MSKGMLVVLSGFLAFFLYAGLLYTLLLDTQNQEAQKILLDLGKKSEQTIDLDLQDFFENETNKHQAEQENSQNTTEQEESEESLEDMFSSFDNLREKTTSDAKKEVEDHNLERRLEKQQRLKKNLKNQEVLKGLQQNLSQITEKLQTIKHKTLDLQIPKQDGIDNKAYQEWYAQVYKILYKGWKDSFYKSASVGVVVVIAKNGKFDYTILSYSNFKDYNDSIVALLNHLKEQDFPPYPGGHMISIKVNFTTKEEQ</sequence>
<evidence type="ECO:0000313" key="4">
    <source>
        <dbReference type="Proteomes" id="UP000005010"/>
    </source>
</evidence>
<evidence type="ECO:0008006" key="5">
    <source>
        <dbReference type="Google" id="ProtNLM"/>
    </source>
</evidence>
<dbReference type="RefSeq" id="WP_014661796.1">
    <property type="nucleotide sequence ID" value="NC_017737.1"/>
</dbReference>
<dbReference type="Proteomes" id="UP000005010">
    <property type="component" value="Chromosome"/>
</dbReference>
<evidence type="ECO:0000256" key="1">
    <source>
        <dbReference type="SAM" id="Coils"/>
    </source>
</evidence>
<evidence type="ECO:0000256" key="2">
    <source>
        <dbReference type="SAM" id="MobiDB-lite"/>
    </source>
</evidence>
<feature type="compositionally biased region" description="Acidic residues" evidence="2">
    <location>
        <begin position="76"/>
        <end position="85"/>
    </location>
</feature>
<dbReference type="STRING" id="182217.HCW_08385"/>
<dbReference type="HOGENOM" id="CLU_092372_0_0_7"/>
<keyword evidence="4" id="KW-1185">Reference proteome</keyword>
<accession>I0EPR5</accession>
<dbReference type="KEGG" id="hce:HCW_08385"/>
<protein>
    <recommendedName>
        <fullName evidence="5">Periplasmic protein TonB</fullName>
    </recommendedName>
</protein>
<name>I0EPR5_HELC0</name>
<feature type="region of interest" description="Disordered" evidence="2">
    <location>
        <begin position="62"/>
        <end position="87"/>
    </location>
</feature>
<keyword evidence="1" id="KW-0175">Coiled coil</keyword>
<dbReference type="Pfam" id="PF13103">
    <property type="entry name" value="TonB_2"/>
    <property type="match status" value="1"/>
</dbReference>
<evidence type="ECO:0000313" key="3">
    <source>
        <dbReference type="EMBL" id="AFI04934.1"/>
    </source>
</evidence>
<feature type="coiled-coil region" evidence="1">
    <location>
        <begin position="108"/>
        <end position="151"/>
    </location>
</feature>